<evidence type="ECO:0000313" key="16">
    <source>
        <dbReference type="Proteomes" id="UP000095672"/>
    </source>
</evidence>
<evidence type="ECO:0000256" key="1">
    <source>
        <dbReference type="ARBA" id="ARBA00004571"/>
    </source>
</evidence>
<keyword evidence="7" id="KW-0406">Ion transport</keyword>
<keyword evidence="2 11" id="KW-0813">Transport</keyword>
<dbReference type="InterPro" id="IPR000531">
    <property type="entry name" value="Beta-barrel_TonB"/>
</dbReference>
<dbReference type="PROSITE" id="PS52016">
    <property type="entry name" value="TONB_DEPENDENT_REC_3"/>
    <property type="match status" value="1"/>
</dbReference>
<dbReference type="Proteomes" id="UP000095672">
    <property type="component" value="Chromosome"/>
</dbReference>
<dbReference type="Pfam" id="PF07715">
    <property type="entry name" value="Plug"/>
    <property type="match status" value="1"/>
</dbReference>
<sequence>MKHDRECKSFTACKATMLTAMVAASAGFSLQPLAQEIRAGIEEVTVTARKREESSTDIPIAITAIGENAIAAKGATAMSDLVGGVPNLALDPNGNSLNSWGMRGIVSVTRNAGQESGMGVYIDGVYAGRPASFNFPLNDIQQVEVLRGPQGSLFGRNTIAGAINITTREPGEELEGEVKASLGNYNRQDLQARIAGRLVDGVLAGKMSAFSFQRDGYIDNLYDGKDYMNDNRQGGRGALYWTPSDALEVTLSADFLEQENRTLFGQVAEPGVNAFIPGWYQDDPFTVNANDPNSEAIESGGASMRAVWDMESGFTFTSITAQRYADFELRVDDDMGPETLSYAYFQDNSETFSQEFQLASPANDQYDYLVGFYYLDQEVNADRLGSVVPYPVEGLGIINSADVLTESWAVFSTANVYLTDALRASVGLRYTEEEKRADYSQLDTVGFGFPIVNFAPGQKDGAVSGDLSLSYALNDAVNLYGSVRTGVKSGGFQTDIIDFADPSLFSFGPESAISYEAGVKGMLLDRTLKVDAAVFRTDYDDMQVGQLLGLGFTTTNAGESVINGLELDVTWLPTDSLELGMSLGLLDHEYSSYEGCNGPAVSCDGNALQLVSDWTASAYANYDYPLASGASLVFRADWSKRDGYFNDALNDPDTYVEARALLNGRMGYESADGAFSAYVWAKNLLDEEYNSLLWKYPLTPLFFPGTTGQMNLYGEPRTLGFDATYRF</sequence>
<dbReference type="PANTHER" id="PTHR32552:SF81">
    <property type="entry name" value="TONB-DEPENDENT OUTER MEMBRANE RECEPTOR"/>
    <property type="match status" value="1"/>
</dbReference>
<dbReference type="Gene3D" id="2.40.170.20">
    <property type="entry name" value="TonB-dependent receptor, beta-barrel domain"/>
    <property type="match status" value="1"/>
</dbReference>
<evidence type="ECO:0000256" key="8">
    <source>
        <dbReference type="ARBA" id="ARBA00023077"/>
    </source>
</evidence>
<dbReference type="OrthoDB" id="7051185at2"/>
<dbReference type="GO" id="GO:0009279">
    <property type="term" value="C:cell outer membrane"/>
    <property type="evidence" value="ECO:0007669"/>
    <property type="project" value="UniProtKB-SubCell"/>
</dbReference>
<gene>
    <name evidence="15" type="primary">fyuA_1</name>
    <name evidence="15" type="ORF">AUP74_00529</name>
</gene>
<evidence type="ECO:0000256" key="9">
    <source>
        <dbReference type="ARBA" id="ARBA00023136"/>
    </source>
</evidence>
<keyword evidence="5 11" id="KW-0812">Transmembrane</keyword>
<feature type="domain" description="TonB-dependent receptor plug" evidence="14">
    <location>
        <begin position="56"/>
        <end position="162"/>
    </location>
</feature>
<evidence type="ECO:0000256" key="4">
    <source>
        <dbReference type="ARBA" id="ARBA00022496"/>
    </source>
</evidence>
<evidence type="ECO:0000256" key="3">
    <source>
        <dbReference type="ARBA" id="ARBA00022452"/>
    </source>
</evidence>
<organism evidence="15 16">
    <name type="scientific">Microbulbifer aggregans</name>
    <dbReference type="NCBI Taxonomy" id="1769779"/>
    <lineage>
        <taxon>Bacteria</taxon>
        <taxon>Pseudomonadati</taxon>
        <taxon>Pseudomonadota</taxon>
        <taxon>Gammaproteobacteria</taxon>
        <taxon>Cellvibrionales</taxon>
        <taxon>Microbulbiferaceae</taxon>
        <taxon>Microbulbifer</taxon>
    </lineage>
</organism>
<proteinExistence type="inferred from homology"/>
<dbReference type="EMBL" id="CP014143">
    <property type="protein sequence ID" value="AOS95999.1"/>
    <property type="molecule type" value="Genomic_DNA"/>
</dbReference>
<dbReference type="InterPro" id="IPR036942">
    <property type="entry name" value="Beta-barrel_TonB_sf"/>
</dbReference>
<dbReference type="STRING" id="1769779.AUP74_00529"/>
<dbReference type="InterPro" id="IPR039426">
    <property type="entry name" value="TonB-dep_rcpt-like"/>
</dbReference>
<accession>A0A1C9W4B7</accession>
<evidence type="ECO:0000259" key="13">
    <source>
        <dbReference type="Pfam" id="PF00593"/>
    </source>
</evidence>
<comment type="subcellular location">
    <subcellularLocation>
        <location evidence="1 11">Cell outer membrane</location>
        <topology evidence="1 11">Multi-pass membrane protein</topology>
    </subcellularLocation>
</comment>
<feature type="domain" description="TonB-dependent receptor-like beta-barrel" evidence="13">
    <location>
        <begin position="243"/>
        <end position="684"/>
    </location>
</feature>
<evidence type="ECO:0000256" key="12">
    <source>
        <dbReference type="RuleBase" id="RU003357"/>
    </source>
</evidence>
<dbReference type="SUPFAM" id="SSF56935">
    <property type="entry name" value="Porins"/>
    <property type="match status" value="1"/>
</dbReference>
<keyword evidence="8 12" id="KW-0798">TonB box</keyword>
<evidence type="ECO:0000256" key="6">
    <source>
        <dbReference type="ARBA" id="ARBA00023004"/>
    </source>
</evidence>
<dbReference type="GO" id="GO:0006826">
    <property type="term" value="P:iron ion transport"/>
    <property type="evidence" value="ECO:0007669"/>
    <property type="project" value="UniProtKB-KW"/>
</dbReference>
<evidence type="ECO:0000256" key="2">
    <source>
        <dbReference type="ARBA" id="ARBA00022448"/>
    </source>
</evidence>
<keyword evidence="10 11" id="KW-0998">Cell outer membrane</keyword>
<reference evidence="16" key="1">
    <citation type="submission" date="2016-01" db="EMBL/GenBank/DDBJ databases">
        <title>Complete genome sequence of Microbulbifer sp. CCB-MM1, a halophile isolated from Matang Mangrove Forest, Perak.</title>
        <authorList>
            <person name="Moh T.H."/>
            <person name="Dinesh B."/>
            <person name="Lau N.-S."/>
            <person name="Go F."/>
            <person name="Alexander Chong S.-C."/>
        </authorList>
    </citation>
    <scope>NUCLEOTIDE SEQUENCE [LARGE SCALE GENOMIC DNA]</scope>
    <source>
        <strain evidence="16">CCB-MM1</strain>
    </source>
</reference>
<keyword evidence="9 11" id="KW-0472">Membrane</keyword>
<keyword evidence="16" id="KW-1185">Reference proteome</keyword>
<evidence type="ECO:0000256" key="7">
    <source>
        <dbReference type="ARBA" id="ARBA00023065"/>
    </source>
</evidence>
<dbReference type="RefSeq" id="WP_069946195.1">
    <property type="nucleotide sequence ID" value="NZ_CP014143.1"/>
</dbReference>
<evidence type="ECO:0000259" key="14">
    <source>
        <dbReference type="Pfam" id="PF07715"/>
    </source>
</evidence>
<dbReference type="PATRIC" id="fig|1769779.3.peg.533"/>
<evidence type="ECO:0000313" key="15">
    <source>
        <dbReference type="EMBL" id="AOS95999.1"/>
    </source>
</evidence>
<keyword evidence="15" id="KW-0675">Receptor</keyword>
<protein>
    <submittedName>
        <fullName evidence="15">Pesticin receptor</fullName>
    </submittedName>
</protein>
<evidence type="ECO:0000256" key="5">
    <source>
        <dbReference type="ARBA" id="ARBA00022692"/>
    </source>
</evidence>
<name>A0A1C9W4B7_9GAMM</name>
<dbReference type="Pfam" id="PF00593">
    <property type="entry name" value="TonB_dep_Rec_b-barrel"/>
    <property type="match status" value="1"/>
</dbReference>
<keyword evidence="4" id="KW-0410">Iron transport</keyword>
<dbReference type="AlphaFoldDB" id="A0A1C9W4B7"/>
<dbReference type="KEGG" id="micc:AUP74_00529"/>
<evidence type="ECO:0000256" key="11">
    <source>
        <dbReference type="PROSITE-ProRule" id="PRU01360"/>
    </source>
</evidence>
<evidence type="ECO:0000256" key="10">
    <source>
        <dbReference type="ARBA" id="ARBA00023237"/>
    </source>
</evidence>
<dbReference type="InterPro" id="IPR012910">
    <property type="entry name" value="Plug_dom"/>
</dbReference>
<comment type="similarity">
    <text evidence="11 12">Belongs to the TonB-dependent receptor family.</text>
</comment>
<dbReference type="PANTHER" id="PTHR32552">
    <property type="entry name" value="FERRICHROME IRON RECEPTOR-RELATED"/>
    <property type="match status" value="1"/>
</dbReference>
<keyword evidence="6" id="KW-0408">Iron</keyword>
<keyword evidence="3 11" id="KW-1134">Transmembrane beta strand</keyword>